<accession>A0A6B8M976</accession>
<keyword evidence="1 4" id="KW-0808">Transferase</keyword>
<dbReference type="CDD" id="cd04301">
    <property type="entry name" value="NAT_SF"/>
    <property type="match status" value="1"/>
</dbReference>
<keyword evidence="5" id="KW-1185">Reference proteome</keyword>
<dbReference type="AlphaFoldDB" id="A0A6B8M976"/>
<reference evidence="4 5" key="1">
    <citation type="submission" date="2019-09" db="EMBL/GenBank/DDBJ databases">
        <title>Isolation and complete genome sequencing of Methylocystis species.</title>
        <authorList>
            <person name="Rumah B.L."/>
            <person name="Stead C.E."/>
            <person name="Stevens B.C."/>
            <person name="Minton N.P."/>
            <person name="Grosse-Honebrink A."/>
            <person name="Zhang Y."/>
        </authorList>
    </citation>
    <scope>NUCLEOTIDE SEQUENCE [LARGE SCALE GENOMIC DNA]</scope>
    <source>
        <strain evidence="4 5">BRCS2</strain>
    </source>
</reference>
<dbReference type="InterPro" id="IPR016181">
    <property type="entry name" value="Acyl_CoA_acyltransferase"/>
</dbReference>
<organism evidence="4 5">
    <name type="scientific">Methylocystis parvus</name>
    <dbReference type="NCBI Taxonomy" id="134"/>
    <lineage>
        <taxon>Bacteria</taxon>
        <taxon>Pseudomonadati</taxon>
        <taxon>Pseudomonadota</taxon>
        <taxon>Alphaproteobacteria</taxon>
        <taxon>Hyphomicrobiales</taxon>
        <taxon>Methylocystaceae</taxon>
        <taxon>Methylocystis</taxon>
    </lineage>
</organism>
<dbReference type="InterPro" id="IPR050832">
    <property type="entry name" value="Bact_Acetyltransf"/>
</dbReference>
<dbReference type="PANTHER" id="PTHR43877:SF1">
    <property type="entry name" value="ACETYLTRANSFERASE"/>
    <property type="match status" value="1"/>
</dbReference>
<proteinExistence type="predicted"/>
<dbReference type="EMBL" id="CP044331">
    <property type="protein sequence ID" value="QGM99291.1"/>
    <property type="molecule type" value="Genomic_DNA"/>
</dbReference>
<dbReference type="KEGG" id="mpar:F7D14_18600"/>
<keyword evidence="2" id="KW-0012">Acyltransferase</keyword>
<evidence type="ECO:0000256" key="1">
    <source>
        <dbReference type="ARBA" id="ARBA00022679"/>
    </source>
</evidence>
<dbReference type="PANTHER" id="PTHR43877">
    <property type="entry name" value="AMINOALKYLPHOSPHONATE N-ACETYLTRANSFERASE-RELATED-RELATED"/>
    <property type="match status" value="1"/>
</dbReference>
<dbReference type="PROSITE" id="PS51186">
    <property type="entry name" value="GNAT"/>
    <property type="match status" value="1"/>
</dbReference>
<dbReference type="RefSeq" id="WP_040579501.1">
    <property type="nucleotide sequence ID" value="NZ_CP044331.1"/>
</dbReference>
<dbReference type="Gene3D" id="3.40.630.30">
    <property type="match status" value="1"/>
</dbReference>
<dbReference type="Pfam" id="PF00583">
    <property type="entry name" value="Acetyltransf_1"/>
    <property type="match status" value="1"/>
</dbReference>
<dbReference type="GO" id="GO:0016747">
    <property type="term" value="F:acyltransferase activity, transferring groups other than amino-acyl groups"/>
    <property type="evidence" value="ECO:0007669"/>
    <property type="project" value="InterPro"/>
</dbReference>
<evidence type="ECO:0000256" key="2">
    <source>
        <dbReference type="ARBA" id="ARBA00023315"/>
    </source>
</evidence>
<name>A0A6B8M976_9HYPH</name>
<gene>
    <name evidence="4" type="ORF">F7D14_18600</name>
</gene>
<dbReference type="SUPFAM" id="SSF55729">
    <property type="entry name" value="Acyl-CoA N-acyltransferases (Nat)"/>
    <property type="match status" value="1"/>
</dbReference>
<sequence>MNDVSLRRAGPADARQLAGIHIESWRETYAGMMPAAVLAGLDLDEWAGRWRENLSGVDAAAILALDAQGPAGFGLCRRQRSEKLAPLGFTGEITSLYLLRRIQRRGVGRRLLGAMAAHLLEEGHDSASVWVFRDAAHARGFYEAQGAEPTGVSGVWEIYGMVLPDMAYGFRDLRRLAPVT</sequence>
<dbReference type="Proteomes" id="UP000422569">
    <property type="component" value="Chromosome"/>
</dbReference>
<protein>
    <submittedName>
        <fullName evidence="4">GNAT family N-acetyltransferase</fullName>
    </submittedName>
</protein>
<evidence type="ECO:0000259" key="3">
    <source>
        <dbReference type="PROSITE" id="PS51186"/>
    </source>
</evidence>
<dbReference type="InterPro" id="IPR000182">
    <property type="entry name" value="GNAT_dom"/>
</dbReference>
<evidence type="ECO:0000313" key="4">
    <source>
        <dbReference type="EMBL" id="QGM99291.1"/>
    </source>
</evidence>
<feature type="domain" description="N-acetyltransferase" evidence="3">
    <location>
        <begin position="4"/>
        <end position="166"/>
    </location>
</feature>
<evidence type="ECO:0000313" key="5">
    <source>
        <dbReference type="Proteomes" id="UP000422569"/>
    </source>
</evidence>